<proteinExistence type="predicted"/>
<organism evidence="2 3">
    <name type="scientific">Papaver somniferum</name>
    <name type="common">Opium poppy</name>
    <dbReference type="NCBI Taxonomy" id="3469"/>
    <lineage>
        <taxon>Eukaryota</taxon>
        <taxon>Viridiplantae</taxon>
        <taxon>Streptophyta</taxon>
        <taxon>Embryophyta</taxon>
        <taxon>Tracheophyta</taxon>
        <taxon>Spermatophyta</taxon>
        <taxon>Magnoliopsida</taxon>
        <taxon>Ranunculales</taxon>
        <taxon>Papaveraceae</taxon>
        <taxon>Papaveroideae</taxon>
        <taxon>Papaver</taxon>
    </lineage>
</organism>
<protein>
    <submittedName>
        <fullName evidence="2">Uncharacterized protein</fullName>
    </submittedName>
</protein>
<dbReference type="Proteomes" id="UP000316621">
    <property type="component" value="Chromosome 11"/>
</dbReference>
<accession>A0A4Y7LCL7</accession>
<gene>
    <name evidence="2" type="ORF">C5167_045756</name>
</gene>
<dbReference type="EMBL" id="CM010725">
    <property type="protein sequence ID" value="RZC82966.1"/>
    <property type="molecule type" value="Genomic_DNA"/>
</dbReference>
<evidence type="ECO:0000256" key="1">
    <source>
        <dbReference type="SAM" id="Phobius"/>
    </source>
</evidence>
<dbReference type="Gramene" id="RZC82966">
    <property type="protein sequence ID" value="RZC82966"/>
    <property type="gene ID" value="C5167_045756"/>
</dbReference>
<keyword evidence="3" id="KW-1185">Reference proteome</keyword>
<name>A0A4Y7LCL7_PAPSO</name>
<keyword evidence="1" id="KW-0812">Transmembrane</keyword>
<dbReference type="AlphaFoldDB" id="A0A4Y7LCL7"/>
<sequence>MKKMRAENRERRGGSNLIGGSCFRWWSLGVFAMVFSFSLKLKLQVQEMDLVTANGWRRYVLKWQFLWMYEMEMVEQQRSLEM</sequence>
<keyword evidence="1" id="KW-0472">Membrane</keyword>
<keyword evidence="1" id="KW-1133">Transmembrane helix</keyword>
<feature type="transmembrane region" description="Helical" evidence="1">
    <location>
        <begin position="21"/>
        <end position="39"/>
    </location>
</feature>
<reference evidence="2 3" key="1">
    <citation type="journal article" date="2018" name="Science">
        <title>The opium poppy genome and morphinan production.</title>
        <authorList>
            <person name="Guo L."/>
            <person name="Winzer T."/>
            <person name="Yang X."/>
            <person name="Li Y."/>
            <person name="Ning Z."/>
            <person name="He Z."/>
            <person name="Teodor R."/>
            <person name="Lu Y."/>
            <person name="Bowser T.A."/>
            <person name="Graham I.A."/>
            <person name="Ye K."/>
        </authorList>
    </citation>
    <scope>NUCLEOTIDE SEQUENCE [LARGE SCALE GENOMIC DNA]</scope>
    <source>
        <strain evidence="3">cv. HN1</strain>
        <tissue evidence="2">Leaves</tissue>
    </source>
</reference>
<evidence type="ECO:0000313" key="2">
    <source>
        <dbReference type="EMBL" id="RZC82966.1"/>
    </source>
</evidence>
<evidence type="ECO:0000313" key="3">
    <source>
        <dbReference type="Proteomes" id="UP000316621"/>
    </source>
</evidence>